<evidence type="ECO:0000256" key="1">
    <source>
        <dbReference type="SAM" id="Phobius"/>
    </source>
</evidence>
<dbReference type="EMBL" id="JBHTOP010000026">
    <property type="protein sequence ID" value="MFD1672708.1"/>
    <property type="molecule type" value="Genomic_DNA"/>
</dbReference>
<keyword evidence="1" id="KW-0472">Membrane</keyword>
<keyword evidence="3" id="KW-1185">Reference proteome</keyword>
<accession>A0ABW4JAK7</accession>
<sequence length="218" mass="24867">MTKQRFYKNIWFWLFVISAIVAIVSLGLYHNAETANEHLEDKIEAIEDNKPPKKTNTADVAVDNNILQRQTGNRQNNKKYSIQKEAILKTLTNKKMYGMTLIQATQDFNSQGQTLLNGREIDDSLSKTKGVQITLKYKNYGDNDDFEPELDEFTVYQGNQEATILNQEADQIEVLKGQSAEMTFWVNLPKAVSENNKIEIDYTNDDVSNGITFKATVN</sequence>
<name>A0ABW4JAK7_9LACO</name>
<comment type="caution">
    <text evidence="2">The sequence shown here is derived from an EMBL/GenBank/DDBJ whole genome shotgun (WGS) entry which is preliminary data.</text>
</comment>
<gene>
    <name evidence="2" type="ORF">ACFQ5M_11400</name>
</gene>
<proteinExistence type="predicted"/>
<feature type="transmembrane region" description="Helical" evidence="1">
    <location>
        <begin position="12"/>
        <end position="29"/>
    </location>
</feature>
<keyword evidence="1" id="KW-1133">Transmembrane helix</keyword>
<evidence type="ECO:0000313" key="2">
    <source>
        <dbReference type="EMBL" id="MFD1672708.1"/>
    </source>
</evidence>
<organism evidence="2 3">
    <name type="scientific">Agrilactobacillus yilanensis</name>
    <dbReference type="NCBI Taxonomy" id="2485997"/>
    <lineage>
        <taxon>Bacteria</taxon>
        <taxon>Bacillati</taxon>
        <taxon>Bacillota</taxon>
        <taxon>Bacilli</taxon>
        <taxon>Lactobacillales</taxon>
        <taxon>Lactobacillaceae</taxon>
        <taxon>Agrilactobacillus</taxon>
    </lineage>
</organism>
<evidence type="ECO:0000313" key="3">
    <source>
        <dbReference type="Proteomes" id="UP001597267"/>
    </source>
</evidence>
<dbReference type="Proteomes" id="UP001597267">
    <property type="component" value="Unassembled WGS sequence"/>
</dbReference>
<protein>
    <recommendedName>
        <fullName evidence="4">DUF4352 domain-containing protein</fullName>
    </recommendedName>
</protein>
<reference evidence="3" key="1">
    <citation type="journal article" date="2019" name="Int. J. Syst. Evol. Microbiol.">
        <title>The Global Catalogue of Microorganisms (GCM) 10K type strain sequencing project: providing services to taxonomists for standard genome sequencing and annotation.</title>
        <authorList>
            <consortium name="The Broad Institute Genomics Platform"/>
            <consortium name="The Broad Institute Genome Sequencing Center for Infectious Disease"/>
            <person name="Wu L."/>
            <person name="Ma J."/>
        </authorList>
    </citation>
    <scope>NUCLEOTIDE SEQUENCE [LARGE SCALE GENOMIC DNA]</scope>
    <source>
        <strain evidence="3">CCM 8896</strain>
    </source>
</reference>
<dbReference type="RefSeq" id="WP_125713262.1">
    <property type="nucleotide sequence ID" value="NZ_JBHTOP010000026.1"/>
</dbReference>
<evidence type="ECO:0008006" key="4">
    <source>
        <dbReference type="Google" id="ProtNLM"/>
    </source>
</evidence>
<keyword evidence="1" id="KW-0812">Transmembrane</keyword>